<dbReference type="EMBL" id="CP042239">
    <property type="protein sequence ID" value="QDX26577.1"/>
    <property type="molecule type" value="Genomic_DNA"/>
</dbReference>
<feature type="coiled-coil region" evidence="1">
    <location>
        <begin position="19"/>
        <end position="46"/>
    </location>
</feature>
<protein>
    <submittedName>
        <fullName evidence="3">Uncharacterized protein</fullName>
    </submittedName>
</protein>
<keyword evidence="4" id="KW-1185">Reference proteome</keyword>
<evidence type="ECO:0000256" key="1">
    <source>
        <dbReference type="SAM" id="Coils"/>
    </source>
</evidence>
<dbReference type="Proteomes" id="UP000318055">
    <property type="component" value="Chromosome"/>
</dbReference>
<keyword evidence="1" id="KW-0175">Coiled coil</keyword>
<dbReference type="RefSeq" id="WP_145847340.1">
    <property type="nucleotide sequence ID" value="NZ_CP042239.1"/>
</dbReference>
<dbReference type="AlphaFoldDB" id="A0A518RGJ2"/>
<organism evidence="3 4">
    <name type="scientific">Sphingomonas suaedae</name>
    <dbReference type="NCBI Taxonomy" id="2599297"/>
    <lineage>
        <taxon>Bacteria</taxon>
        <taxon>Pseudomonadati</taxon>
        <taxon>Pseudomonadota</taxon>
        <taxon>Alphaproteobacteria</taxon>
        <taxon>Sphingomonadales</taxon>
        <taxon>Sphingomonadaceae</taxon>
        <taxon>Sphingomonas</taxon>
    </lineage>
</organism>
<evidence type="ECO:0000313" key="3">
    <source>
        <dbReference type="EMBL" id="QDX26577.1"/>
    </source>
</evidence>
<proteinExistence type="predicted"/>
<evidence type="ECO:0000313" key="4">
    <source>
        <dbReference type="Proteomes" id="UP000318055"/>
    </source>
</evidence>
<dbReference type="KEGG" id="ssua:FPZ54_11460"/>
<feature type="region of interest" description="Disordered" evidence="2">
    <location>
        <begin position="262"/>
        <end position="310"/>
    </location>
</feature>
<gene>
    <name evidence="3" type="ORF">FPZ54_11460</name>
</gene>
<evidence type="ECO:0000256" key="2">
    <source>
        <dbReference type="SAM" id="MobiDB-lite"/>
    </source>
</evidence>
<reference evidence="3 4" key="1">
    <citation type="submission" date="2019-07" db="EMBL/GenBank/DDBJ databases">
        <title>Sphingomonas alkalisoli sp. nov., isolated from rhizosphere soil of Suaedae salsa.</title>
        <authorList>
            <person name="Zhang H."/>
            <person name="Xu L."/>
            <person name="Zhang J.-X."/>
            <person name="Sun J.-Q."/>
        </authorList>
    </citation>
    <scope>NUCLEOTIDE SEQUENCE [LARGE SCALE GENOMIC DNA]</scope>
    <source>
        <strain evidence="3 4">XS-10</strain>
    </source>
</reference>
<accession>A0A518RGJ2</accession>
<name>A0A518RGJ2_9SPHN</name>
<sequence length="310" mass="33192">MTGQTSSTSTGLFGAAQLVERWQADLARLDSEIAERQAERAEVVRKLDAAELIARELASLSDNETGREAPVAENGSAPQNSHPEQFGLTPPAAQPVHKQRKPRKPREGLTWKAVVLPAVGEAEMGLTYAELRSAVAASPLGSKLDASDKGYHNAISRLAGDGLIIRDHGRVFTPEAFDRFMAAVERGEASTTVPQPLAHSPMGEAILRIVSAQPGLLNGKGVIRELKKDPEFNAALTPHETGAFNIIARLVRRGQIVRRDDGLIQPGKNFPPEYARHENEAPSGNTAGASETGEVGASPNENRSGLRLIS</sequence>
<feature type="region of interest" description="Disordered" evidence="2">
    <location>
        <begin position="57"/>
        <end position="106"/>
    </location>
</feature>